<dbReference type="InterPro" id="IPR004104">
    <property type="entry name" value="Gfo/Idh/MocA-like_OxRdtase_C"/>
</dbReference>
<dbReference type="AlphaFoldDB" id="A0A150P363"/>
<reference evidence="5 6" key="1">
    <citation type="submission" date="2014-02" db="EMBL/GenBank/DDBJ databases">
        <title>The small core and large imbalanced accessory genome model reveals a collaborative survival strategy of Sorangium cellulosum strains in nature.</title>
        <authorList>
            <person name="Han K."/>
            <person name="Peng R."/>
            <person name="Blom J."/>
            <person name="Li Y.-Z."/>
        </authorList>
    </citation>
    <scope>NUCLEOTIDE SEQUENCE [LARGE SCALE GENOMIC DNA]</scope>
    <source>
        <strain evidence="5 6">So0157-25</strain>
    </source>
</reference>
<dbReference type="InterPro" id="IPR000683">
    <property type="entry name" value="Gfo/Idh/MocA-like_OxRdtase_N"/>
</dbReference>
<protein>
    <submittedName>
        <fullName evidence="5">Oxidoreductase</fullName>
    </submittedName>
</protein>
<dbReference type="Gene3D" id="3.40.50.720">
    <property type="entry name" value="NAD(P)-binding Rossmann-like Domain"/>
    <property type="match status" value="1"/>
</dbReference>
<sequence>MSQRVYVGLIGYGLAGAVFHAPLIRSVPGLRLAAIATRREAQVMTDLSGVAVHPTPEVLIAEPGIDLVVIASPNETHFPLARAALEAGKHVVVDKPFTNTSAEADELIALAARKGRLLSVFQNRRWDADFLTVRRCIEQGLLGEVASYETHFDRFRPAIKPGWREQGSPGSGILYDLGAHLIDQALVLFGPPRAVTADVLAQRPGARAVDYFHLTLDHGRRRVIVRSSTLVREPGPRFAVHGDGGSFLKYGIDGQEDALKAGKRPGMPEWGREDPRWFGTLVTADGERRTIESLPGCYEAYYEGIAASILDGAPPPVRAEESRDVIRIIEAAMKSASERRTIPLE</sequence>
<organism evidence="5 6">
    <name type="scientific">Sorangium cellulosum</name>
    <name type="common">Polyangium cellulosum</name>
    <dbReference type="NCBI Taxonomy" id="56"/>
    <lineage>
        <taxon>Bacteria</taxon>
        <taxon>Pseudomonadati</taxon>
        <taxon>Myxococcota</taxon>
        <taxon>Polyangia</taxon>
        <taxon>Polyangiales</taxon>
        <taxon>Polyangiaceae</taxon>
        <taxon>Sorangium</taxon>
    </lineage>
</organism>
<dbReference type="GO" id="GO:0016491">
    <property type="term" value="F:oxidoreductase activity"/>
    <property type="evidence" value="ECO:0007669"/>
    <property type="project" value="UniProtKB-KW"/>
</dbReference>
<evidence type="ECO:0000256" key="2">
    <source>
        <dbReference type="ARBA" id="ARBA00023002"/>
    </source>
</evidence>
<dbReference type="Proteomes" id="UP000075420">
    <property type="component" value="Unassembled WGS sequence"/>
</dbReference>
<keyword evidence="2" id="KW-0560">Oxidoreductase</keyword>
<evidence type="ECO:0000256" key="1">
    <source>
        <dbReference type="ARBA" id="ARBA00010928"/>
    </source>
</evidence>
<dbReference type="Gene3D" id="3.30.360.10">
    <property type="entry name" value="Dihydrodipicolinate Reductase, domain 2"/>
    <property type="match status" value="1"/>
</dbReference>
<dbReference type="PANTHER" id="PTHR43708">
    <property type="entry name" value="CONSERVED EXPRESSED OXIDOREDUCTASE (EUROFUNG)"/>
    <property type="match status" value="1"/>
</dbReference>
<dbReference type="NCBIfam" id="NF008607">
    <property type="entry name" value="PRK11579.1"/>
    <property type="match status" value="1"/>
</dbReference>
<dbReference type="SUPFAM" id="SSF51735">
    <property type="entry name" value="NAD(P)-binding Rossmann-fold domains"/>
    <property type="match status" value="1"/>
</dbReference>
<dbReference type="InterPro" id="IPR036291">
    <property type="entry name" value="NAD(P)-bd_dom_sf"/>
</dbReference>
<comment type="caution">
    <text evidence="5">The sequence shown here is derived from an EMBL/GenBank/DDBJ whole genome shotgun (WGS) entry which is preliminary data.</text>
</comment>
<evidence type="ECO:0000313" key="6">
    <source>
        <dbReference type="Proteomes" id="UP000075420"/>
    </source>
</evidence>
<dbReference type="Pfam" id="PF01408">
    <property type="entry name" value="GFO_IDH_MocA"/>
    <property type="match status" value="1"/>
</dbReference>
<name>A0A150P363_SORCE</name>
<dbReference type="EMBL" id="JELY01003293">
    <property type="protein sequence ID" value="KYF50009.1"/>
    <property type="molecule type" value="Genomic_DNA"/>
</dbReference>
<dbReference type="InterPro" id="IPR051317">
    <property type="entry name" value="Gfo/Idh/MocA_oxidoreduct"/>
</dbReference>
<proteinExistence type="inferred from homology"/>
<dbReference type="GO" id="GO:0000166">
    <property type="term" value="F:nucleotide binding"/>
    <property type="evidence" value="ECO:0007669"/>
    <property type="project" value="InterPro"/>
</dbReference>
<evidence type="ECO:0000259" key="4">
    <source>
        <dbReference type="Pfam" id="PF02894"/>
    </source>
</evidence>
<dbReference type="Pfam" id="PF02894">
    <property type="entry name" value="GFO_IDH_MocA_C"/>
    <property type="match status" value="1"/>
</dbReference>
<evidence type="ECO:0000259" key="3">
    <source>
        <dbReference type="Pfam" id="PF01408"/>
    </source>
</evidence>
<accession>A0A150P363</accession>
<gene>
    <name evidence="5" type="ORF">BE08_27135</name>
</gene>
<feature type="domain" description="Gfo/Idh/MocA-like oxidoreductase N-terminal" evidence="3">
    <location>
        <begin position="7"/>
        <end position="120"/>
    </location>
</feature>
<evidence type="ECO:0000313" key="5">
    <source>
        <dbReference type="EMBL" id="KYF50009.1"/>
    </source>
</evidence>
<feature type="domain" description="Gfo/Idh/MocA-like oxidoreductase C-terminal" evidence="4">
    <location>
        <begin position="134"/>
        <end position="344"/>
    </location>
</feature>
<dbReference type="PANTHER" id="PTHR43708:SF5">
    <property type="entry name" value="CONSERVED EXPRESSED OXIDOREDUCTASE (EUROFUNG)-RELATED"/>
    <property type="match status" value="1"/>
</dbReference>
<comment type="similarity">
    <text evidence="1">Belongs to the Gfo/Idh/MocA family.</text>
</comment>